<reference evidence="2 3" key="1">
    <citation type="submission" date="2024-04" db="EMBL/GenBank/DDBJ databases">
        <authorList>
            <person name="Waldvogel A.-M."/>
            <person name="Schoenle A."/>
        </authorList>
    </citation>
    <scope>NUCLEOTIDE SEQUENCE [LARGE SCALE GENOMIC DNA]</scope>
</reference>
<evidence type="ECO:0000256" key="1">
    <source>
        <dbReference type="SAM" id="MobiDB-lite"/>
    </source>
</evidence>
<evidence type="ECO:0000313" key="2">
    <source>
        <dbReference type="EMBL" id="CAL1594394.1"/>
    </source>
</evidence>
<dbReference type="AlphaFoldDB" id="A0AAV2L1W8"/>
<evidence type="ECO:0000313" key="3">
    <source>
        <dbReference type="Proteomes" id="UP001497482"/>
    </source>
</evidence>
<dbReference type="EMBL" id="OZ035842">
    <property type="protein sequence ID" value="CAL1594394.1"/>
    <property type="molecule type" value="Genomic_DNA"/>
</dbReference>
<feature type="region of interest" description="Disordered" evidence="1">
    <location>
        <begin position="15"/>
        <end position="37"/>
    </location>
</feature>
<dbReference type="Proteomes" id="UP001497482">
    <property type="component" value="Chromosome 20"/>
</dbReference>
<accession>A0AAV2L1W8</accession>
<keyword evidence="3" id="KW-1185">Reference proteome</keyword>
<gene>
    <name evidence="2" type="ORF">KC01_LOCUS23365</name>
</gene>
<organism evidence="2 3">
    <name type="scientific">Knipowitschia caucasica</name>
    <name type="common">Caucasian dwarf goby</name>
    <name type="synonym">Pomatoschistus caucasicus</name>
    <dbReference type="NCBI Taxonomy" id="637954"/>
    <lineage>
        <taxon>Eukaryota</taxon>
        <taxon>Metazoa</taxon>
        <taxon>Chordata</taxon>
        <taxon>Craniata</taxon>
        <taxon>Vertebrata</taxon>
        <taxon>Euteleostomi</taxon>
        <taxon>Actinopterygii</taxon>
        <taxon>Neopterygii</taxon>
        <taxon>Teleostei</taxon>
        <taxon>Neoteleostei</taxon>
        <taxon>Acanthomorphata</taxon>
        <taxon>Gobiaria</taxon>
        <taxon>Gobiiformes</taxon>
        <taxon>Gobioidei</taxon>
        <taxon>Gobiidae</taxon>
        <taxon>Gobiinae</taxon>
        <taxon>Knipowitschia</taxon>
    </lineage>
</organism>
<proteinExistence type="predicted"/>
<name>A0AAV2L1W8_KNICA</name>
<sequence>MLLCSILIPGSEPPAAASFPPHSPGHPPLSSGRTSALQPTFEAPSLGTSLTQRPLASSFPTVHGLSTGLWQWTCRLFAPKTTGEARIAALWHAGFGAPFADADAGDLPWSGGAGTCLLNAF</sequence>
<protein>
    <submittedName>
        <fullName evidence="2">Uncharacterized protein</fullName>
    </submittedName>
</protein>